<dbReference type="EMBL" id="CP071880">
    <property type="protein sequence ID" value="QTE49542.1"/>
    <property type="molecule type" value="Genomic_DNA"/>
</dbReference>
<protein>
    <submittedName>
        <fullName evidence="1">Uncharacterized protein</fullName>
    </submittedName>
</protein>
<dbReference type="RefSeq" id="WP_167516328.1">
    <property type="nucleotide sequence ID" value="NZ_CP043451.1"/>
</dbReference>
<gene>
    <name evidence="1" type="ORF">J3L21_29100</name>
</gene>
<proteinExistence type="predicted"/>
<organism evidence="1 2">
    <name type="scientific">Mucilaginibacter rubeus</name>
    <dbReference type="NCBI Taxonomy" id="2027860"/>
    <lineage>
        <taxon>Bacteria</taxon>
        <taxon>Pseudomonadati</taxon>
        <taxon>Bacteroidota</taxon>
        <taxon>Sphingobacteriia</taxon>
        <taxon>Sphingobacteriales</taxon>
        <taxon>Sphingobacteriaceae</taxon>
        <taxon>Mucilaginibacter</taxon>
    </lineage>
</organism>
<keyword evidence="2" id="KW-1185">Reference proteome</keyword>
<sequence>METKRINRKVTVIEDSTQWKLHQLFGEFVSKLDRLPDAREVQQNPLRSAPKERTVMVF</sequence>
<name>A0ABX7U9V3_9SPHI</name>
<evidence type="ECO:0000313" key="1">
    <source>
        <dbReference type="EMBL" id="QTE49542.1"/>
    </source>
</evidence>
<evidence type="ECO:0000313" key="2">
    <source>
        <dbReference type="Proteomes" id="UP000663940"/>
    </source>
</evidence>
<accession>A0ABX7U9V3</accession>
<reference evidence="1 2" key="1">
    <citation type="submission" date="2021-03" db="EMBL/GenBank/DDBJ databases">
        <title>Mucilaginibacter strains isolated from gold and copper mining confer multi heavy-metal resistance.</title>
        <authorList>
            <person name="Li Y."/>
        </authorList>
    </citation>
    <scope>NUCLEOTIDE SEQUENCE [LARGE SCALE GENOMIC DNA]</scope>
    <source>
        <strain evidence="1 2">P2-4</strain>
    </source>
</reference>
<dbReference type="Proteomes" id="UP000663940">
    <property type="component" value="Chromosome"/>
</dbReference>